<name>A0A1X1RIZ0_MYCFA</name>
<reference evidence="1 2" key="1">
    <citation type="submission" date="2016-01" db="EMBL/GenBank/DDBJ databases">
        <title>The new phylogeny of the genus Mycobacterium.</title>
        <authorList>
            <person name="Tarcisio F."/>
            <person name="Conor M."/>
            <person name="Antonella G."/>
            <person name="Elisabetta G."/>
            <person name="Giulia F.S."/>
            <person name="Sara T."/>
            <person name="Anna F."/>
            <person name="Clotilde B."/>
            <person name="Roberto B."/>
            <person name="Veronica D.S."/>
            <person name="Fabio R."/>
            <person name="Monica P."/>
            <person name="Olivier J."/>
            <person name="Enrico T."/>
            <person name="Nicola S."/>
        </authorList>
    </citation>
    <scope>NUCLEOTIDE SEQUENCE [LARGE SCALE GENOMIC DNA]</scope>
    <source>
        <strain evidence="1 2">DSM 44179</strain>
    </source>
</reference>
<accession>A0A1X1RIZ0</accession>
<gene>
    <name evidence="1" type="ORF">AWC04_03730</name>
</gene>
<dbReference type="Proteomes" id="UP000193484">
    <property type="component" value="Unassembled WGS sequence"/>
</dbReference>
<evidence type="ECO:0000313" key="1">
    <source>
        <dbReference type="EMBL" id="ORV07533.1"/>
    </source>
</evidence>
<sequence length="80" mass="9005">MTVTCENPTDTVSAALQRLRDVTRALYRSQEGMRCIAYERREIVRDLHSRGMTYTAIADAIGMAPQTVWQMARGAEEAGR</sequence>
<organism evidence="1 2">
    <name type="scientific">Mycolicibacterium fallax</name>
    <name type="common">Mycobacterium fallax</name>
    <dbReference type="NCBI Taxonomy" id="1793"/>
    <lineage>
        <taxon>Bacteria</taxon>
        <taxon>Bacillati</taxon>
        <taxon>Actinomycetota</taxon>
        <taxon>Actinomycetes</taxon>
        <taxon>Mycobacteriales</taxon>
        <taxon>Mycobacteriaceae</taxon>
        <taxon>Mycolicibacterium</taxon>
    </lineage>
</organism>
<dbReference type="RefSeq" id="WP_085093232.1">
    <property type="nucleotide sequence ID" value="NZ_AP022603.1"/>
</dbReference>
<evidence type="ECO:0000313" key="2">
    <source>
        <dbReference type="Proteomes" id="UP000193484"/>
    </source>
</evidence>
<dbReference type="OrthoDB" id="3681249at2"/>
<comment type="caution">
    <text evidence="1">The sequence shown here is derived from an EMBL/GenBank/DDBJ whole genome shotgun (WGS) entry which is preliminary data.</text>
</comment>
<proteinExistence type="predicted"/>
<dbReference type="EMBL" id="LQOJ01000019">
    <property type="protein sequence ID" value="ORV07533.1"/>
    <property type="molecule type" value="Genomic_DNA"/>
</dbReference>
<dbReference type="STRING" id="1793.AWC04_03730"/>
<protein>
    <submittedName>
        <fullName evidence="1">Uncharacterized protein</fullName>
    </submittedName>
</protein>
<keyword evidence="2" id="KW-1185">Reference proteome</keyword>
<dbReference type="AlphaFoldDB" id="A0A1X1RIZ0"/>